<dbReference type="PANTHER" id="PTHR14303">
    <property type="entry name" value="DNA POLYMERASE DELTA SUBUNIT 4"/>
    <property type="match status" value="1"/>
</dbReference>
<feature type="compositionally biased region" description="Low complexity" evidence="1">
    <location>
        <begin position="29"/>
        <end position="42"/>
    </location>
</feature>
<name>A0A4Y9XYB2_9AGAM</name>
<keyword evidence="3" id="KW-1185">Reference proteome</keyword>
<dbReference type="AlphaFoldDB" id="A0A4Y9XYB2"/>
<dbReference type="GO" id="GO:0003887">
    <property type="term" value="F:DNA-directed DNA polymerase activity"/>
    <property type="evidence" value="ECO:0007669"/>
    <property type="project" value="TreeGrafter"/>
</dbReference>
<dbReference type="PANTHER" id="PTHR14303:SF0">
    <property type="entry name" value="DNA POLYMERASE DELTA SUBUNIT 4"/>
    <property type="match status" value="1"/>
</dbReference>
<feature type="compositionally biased region" description="Polar residues" evidence="1">
    <location>
        <begin position="1"/>
        <end position="18"/>
    </location>
</feature>
<sequence length="348" mass="38498">MATTKQPRRSNSSTSAKQGTLPFASVKRTSSATTAGTKSKQSLTPSAKRPINIRTLSGGSPVKPTAKDAEADDGAAPTKKRKLGADEAEVEIVVSETELAREAVSRPTDVVEIPPPAKRERLDPEDKRWRKALGEARSKMGNLAPVHAEEQKSVHHILRVFDLSYEYGPCVGVSRLERWERAEALGLNPPVRGPRNLVDEGWPRRRAVYAMCILWRGVKLLRPFLLPLAFPWLSCSVDSLLRIRVELLSVLYLGLSFLSTYFTLVECALSPFTSMISSLSLYGHLVGEDTTITRFDTSRQITTSSLWKRWEPPVSLWKGPGQASCIHMHNRATGAGLRPYADATGRIR</sequence>
<dbReference type="GO" id="GO:0000731">
    <property type="term" value="P:DNA synthesis involved in DNA repair"/>
    <property type="evidence" value="ECO:0007669"/>
    <property type="project" value="InterPro"/>
</dbReference>
<dbReference type="OrthoDB" id="337486at2759"/>
<evidence type="ECO:0000313" key="2">
    <source>
        <dbReference type="EMBL" id="TFY54141.1"/>
    </source>
</evidence>
<evidence type="ECO:0008006" key="4">
    <source>
        <dbReference type="Google" id="ProtNLM"/>
    </source>
</evidence>
<evidence type="ECO:0000313" key="3">
    <source>
        <dbReference type="Proteomes" id="UP000298327"/>
    </source>
</evidence>
<reference evidence="2 3" key="1">
    <citation type="submission" date="2019-02" db="EMBL/GenBank/DDBJ databases">
        <title>Genome sequencing of the rare red list fungi Dentipellis fragilis.</title>
        <authorList>
            <person name="Buettner E."/>
            <person name="Kellner H."/>
        </authorList>
    </citation>
    <scope>NUCLEOTIDE SEQUENCE [LARGE SCALE GENOMIC DNA]</scope>
    <source>
        <strain evidence="2 3">DSM 105465</strain>
    </source>
</reference>
<dbReference type="STRING" id="205917.A0A4Y9XYB2"/>
<protein>
    <recommendedName>
        <fullName evidence="4">DNA polymerase delta subunit 4</fullName>
    </recommendedName>
</protein>
<dbReference type="GO" id="GO:0043625">
    <property type="term" value="C:delta DNA polymerase complex"/>
    <property type="evidence" value="ECO:0007669"/>
    <property type="project" value="TreeGrafter"/>
</dbReference>
<dbReference type="GO" id="GO:0006261">
    <property type="term" value="P:DNA-templated DNA replication"/>
    <property type="evidence" value="ECO:0007669"/>
    <property type="project" value="TreeGrafter"/>
</dbReference>
<dbReference type="Pfam" id="PF04081">
    <property type="entry name" value="DNA_pol_delta_4"/>
    <property type="match status" value="1"/>
</dbReference>
<comment type="caution">
    <text evidence="2">The sequence shown here is derived from an EMBL/GenBank/DDBJ whole genome shotgun (WGS) entry which is preliminary data.</text>
</comment>
<evidence type="ECO:0000256" key="1">
    <source>
        <dbReference type="SAM" id="MobiDB-lite"/>
    </source>
</evidence>
<dbReference type="Proteomes" id="UP000298327">
    <property type="component" value="Unassembled WGS sequence"/>
</dbReference>
<organism evidence="2 3">
    <name type="scientific">Dentipellis fragilis</name>
    <dbReference type="NCBI Taxonomy" id="205917"/>
    <lineage>
        <taxon>Eukaryota</taxon>
        <taxon>Fungi</taxon>
        <taxon>Dikarya</taxon>
        <taxon>Basidiomycota</taxon>
        <taxon>Agaricomycotina</taxon>
        <taxon>Agaricomycetes</taxon>
        <taxon>Russulales</taxon>
        <taxon>Hericiaceae</taxon>
        <taxon>Dentipellis</taxon>
    </lineage>
</organism>
<dbReference type="EMBL" id="SEOQ01001062">
    <property type="protein sequence ID" value="TFY54141.1"/>
    <property type="molecule type" value="Genomic_DNA"/>
</dbReference>
<feature type="region of interest" description="Disordered" evidence="1">
    <location>
        <begin position="1"/>
        <end position="84"/>
    </location>
</feature>
<accession>A0A4Y9XYB2</accession>
<proteinExistence type="predicted"/>
<gene>
    <name evidence="2" type="ORF">EVG20_g9831</name>
</gene>
<dbReference type="InterPro" id="IPR007218">
    <property type="entry name" value="DNA_pol_delta_4"/>
</dbReference>